<dbReference type="InterPro" id="IPR032387">
    <property type="entry name" value="ACAS_N"/>
</dbReference>
<accession>A0ABP5KYH5</accession>
<dbReference type="EMBL" id="BAAAQB010000031">
    <property type="protein sequence ID" value="GAA2137055.1"/>
    <property type="molecule type" value="Genomic_DNA"/>
</dbReference>
<sequence>MILNAHAADGEVIWEPDLEHSAETGIGQFAAFLGRQGIEVGESYDELWQWSVDEPEQFWELFARFAGVNFGGAAGPVCTTDAMPHTRWFPGRTLNFARHLLQGHEGIALVGIAEDGTREEVTWNALRHEVASLAAHLRARGVGQGDRVVGILPNVAEAVVGLLATATIGAIWSVCAPEFGPGAIISRFAQLGPKVVIATPGYMLGGKDRDRRAELEEIFTQLPTVEHVIWVERHTSVPSVPTRVPAVAWAQAVAEPAELDFEDVEFSHPLWVLFSSGTTGIPKGIVHGHGGALLEEMKMLLIHSDLRPGDRYLNVASTSWVLWNALVSALGVGATAVLVDGNPTFPSVDRVWQIAAAEQVAVLGVGAGFVHSCAKAALVPMRDHDLGALKSLQVTGSPLSSDGYRWVYGNVGDIWLSSMSGGTDIASIFVGGSPTLPVHAGYIQAPALGVRVESWDEAGNPTRGKGELVVTKAMPSMPLSFWGDDGSRYHESYFAMYPGVWRHGDYIEFTHRGILIHGRSDSTLNRNGLRLGSADIYSVVESLPEVAEALVVGAELGTDYYMPLFVHLADGANPDVTQKAITRSIRENLSVRYLPDEIVFMPGIPHTRTGKKLEVPIKRLLQGARLETVADLGSVDDPVLLEEYARFALERQTVSPQAAPLPASDRFGPP</sequence>
<feature type="domain" description="AMP-dependent synthetase/ligase" evidence="5">
    <location>
        <begin position="105"/>
        <end position="472"/>
    </location>
</feature>
<comment type="caution">
    <text evidence="8">The sequence shown here is derived from an EMBL/GenBank/DDBJ whole genome shotgun (WGS) entry which is preliminary data.</text>
</comment>
<dbReference type="Gene3D" id="3.30.300.30">
    <property type="match status" value="1"/>
</dbReference>
<organism evidence="8 9">
    <name type="scientific">Arthrobacter humicola</name>
    <dbReference type="NCBI Taxonomy" id="409291"/>
    <lineage>
        <taxon>Bacteria</taxon>
        <taxon>Bacillati</taxon>
        <taxon>Actinomycetota</taxon>
        <taxon>Actinomycetes</taxon>
        <taxon>Micrococcales</taxon>
        <taxon>Micrococcaceae</taxon>
        <taxon>Arthrobacter</taxon>
    </lineage>
</organism>
<dbReference type="Pfam" id="PF16177">
    <property type="entry name" value="ACAS_N"/>
    <property type="match status" value="1"/>
</dbReference>
<dbReference type="Pfam" id="PF13193">
    <property type="entry name" value="AMP-binding_C"/>
    <property type="match status" value="1"/>
</dbReference>
<keyword evidence="3" id="KW-0547">Nucleotide-binding</keyword>
<dbReference type="InterPro" id="IPR020845">
    <property type="entry name" value="AMP-binding_CS"/>
</dbReference>
<dbReference type="NCBIfam" id="TIGR01217">
    <property type="entry name" value="ac_ac_CoA_syn"/>
    <property type="match status" value="1"/>
</dbReference>
<evidence type="ECO:0000256" key="3">
    <source>
        <dbReference type="ARBA" id="ARBA00022741"/>
    </source>
</evidence>
<evidence type="ECO:0000256" key="4">
    <source>
        <dbReference type="ARBA" id="ARBA00022840"/>
    </source>
</evidence>
<dbReference type="Proteomes" id="UP001500102">
    <property type="component" value="Unassembled WGS sequence"/>
</dbReference>
<evidence type="ECO:0000256" key="1">
    <source>
        <dbReference type="ARBA" id="ARBA00006432"/>
    </source>
</evidence>
<dbReference type="Gene3D" id="3.40.50.12780">
    <property type="entry name" value="N-terminal domain of ligase-like"/>
    <property type="match status" value="1"/>
</dbReference>
<evidence type="ECO:0000259" key="5">
    <source>
        <dbReference type="Pfam" id="PF00501"/>
    </source>
</evidence>
<dbReference type="InterPro" id="IPR025110">
    <property type="entry name" value="AMP-bd_C"/>
</dbReference>
<evidence type="ECO:0000259" key="6">
    <source>
        <dbReference type="Pfam" id="PF13193"/>
    </source>
</evidence>
<comment type="similarity">
    <text evidence="1">Belongs to the ATP-dependent AMP-binding enzyme family.</text>
</comment>
<dbReference type="PANTHER" id="PTHR42921:SF1">
    <property type="entry name" value="ACETOACETYL-COA SYNTHETASE"/>
    <property type="match status" value="1"/>
</dbReference>
<keyword evidence="2 8" id="KW-0436">Ligase</keyword>
<name>A0ABP5KYH5_9MICC</name>
<keyword evidence="4" id="KW-0067">ATP-binding</keyword>
<dbReference type="SUPFAM" id="SSF56801">
    <property type="entry name" value="Acetyl-CoA synthetase-like"/>
    <property type="match status" value="1"/>
</dbReference>
<dbReference type="Pfam" id="PF00501">
    <property type="entry name" value="AMP-binding"/>
    <property type="match status" value="1"/>
</dbReference>
<evidence type="ECO:0000259" key="7">
    <source>
        <dbReference type="Pfam" id="PF16177"/>
    </source>
</evidence>
<protein>
    <submittedName>
        <fullName evidence="8">Acetoacetate--CoA ligase</fullName>
    </submittedName>
</protein>
<dbReference type="RefSeq" id="WP_344365611.1">
    <property type="nucleotide sequence ID" value="NZ_BAAAQB010000031.1"/>
</dbReference>
<dbReference type="InterPro" id="IPR042099">
    <property type="entry name" value="ANL_N_sf"/>
</dbReference>
<dbReference type="NCBIfam" id="NF002937">
    <property type="entry name" value="PRK03584.1"/>
    <property type="match status" value="1"/>
</dbReference>
<evidence type="ECO:0000256" key="2">
    <source>
        <dbReference type="ARBA" id="ARBA00022598"/>
    </source>
</evidence>
<keyword evidence="9" id="KW-1185">Reference proteome</keyword>
<dbReference type="InterPro" id="IPR005914">
    <property type="entry name" value="Acac_CoA_synth"/>
</dbReference>
<evidence type="ECO:0000313" key="9">
    <source>
        <dbReference type="Proteomes" id="UP001500102"/>
    </source>
</evidence>
<dbReference type="InterPro" id="IPR045851">
    <property type="entry name" value="AMP-bd_C_sf"/>
</dbReference>
<feature type="domain" description="AMP-binding enzyme C-terminal" evidence="6">
    <location>
        <begin position="538"/>
        <end position="611"/>
    </location>
</feature>
<evidence type="ECO:0000313" key="8">
    <source>
        <dbReference type="EMBL" id="GAA2137055.1"/>
    </source>
</evidence>
<dbReference type="PANTHER" id="PTHR42921">
    <property type="entry name" value="ACETOACETYL-COA SYNTHETASE"/>
    <property type="match status" value="1"/>
</dbReference>
<reference evidence="9" key="1">
    <citation type="journal article" date="2019" name="Int. J. Syst. Evol. Microbiol.">
        <title>The Global Catalogue of Microorganisms (GCM) 10K type strain sequencing project: providing services to taxonomists for standard genome sequencing and annotation.</title>
        <authorList>
            <consortium name="The Broad Institute Genomics Platform"/>
            <consortium name="The Broad Institute Genome Sequencing Center for Infectious Disease"/>
            <person name="Wu L."/>
            <person name="Ma J."/>
        </authorList>
    </citation>
    <scope>NUCLEOTIDE SEQUENCE [LARGE SCALE GENOMIC DNA]</scope>
    <source>
        <strain evidence="9">JCM 15921</strain>
    </source>
</reference>
<dbReference type="PROSITE" id="PS00455">
    <property type="entry name" value="AMP_BINDING"/>
    <property type="match status" value="1"/>
</dbReference>
<dbReference type="GO" id="GO:0016874">
    <property type="term" value="F:ligase activity"/>
    <property type="evidence" value="ECO:0007669"/>
    <property type="project" value="UniProtKB-KW"/>
</dbReference>
<feature type="domain" description="Acetyl-coenzyme A synthetase N-terminal" evidence="7">
    <location>
        <begin position="44"/>
        <end position="97"/>
    </location>
</feature>
<proteinExistence type="inferred from homology"/>
<dbReference type="InterPro" id="IPR000873">
    <property type="entry name" value="AMP-dep_synth/lig_dom"/>
</dbReference>
<gene>
    <name evidence="8" type="ORF">GCM10009825_22770</name>
</gene>